<dbReference type="InterPro" id="IPR000629">
    <property type="entry name" value="RNA-helicase_DEAD-box_CS"/>
</dbReference>
<dbReference type="EMBL" id="CAXLJM020000007">
    <property type="protein sequence ID" value="CAL8073259.1"/>
    <property type="molecule type" value="Genomic_DNA"/>
</dbReference>
<evidence type="ECO:0000313" key="14">
    <source>
        <dbReference type="Proteomes" id="UP001642540"/>
    </source>
</evidence>
<organism evidence="13 14">
    <name type="scientific">Orchesella dallaii</name>
    <dbReference type="NCBI Taxonomy" id="48710"/>
    <lineage>
        <taxon>Eukaryota</taxon>
        <taxon>Metazoa</taxon>
        <taxon>Ecdysozoa</taxon>
        <taxon>Arthropoda</taxon>
        <taxon>Hexapoda</taxon>
        <taxon>Collembola</taxon>
        <taxon>Entomobryomorpha</taxon>
        <taxon>Entomobryoidea</taxon>
        <taxon>Orchesellidae</taxon>
        <taxon>Orchesellinae</taxon>
        <taxon>Orchesella</taxon>
    </lineage>
</organism>
<dbReference type="InterPro" id="IPR014014">
    <property type="entry name" value="RNA_helicase_DEAD_Q_motif"/>
</dbReference>
<feature type="compositionally biased region" description="Basic and acidic residues" evidence="9">
    <location>
        <begin position="655"/>
        <end position="678"/>
    </location>
</feature>
<feature type="compositionally biased region" description="Acidic residues" evidence="9">
    <location>
        <begin position="8"/>
        <end position="26"/>
    </location>
</feature>
<evidence type="ECO:0000256" key="2">
    <source>
        <dbReference type="ARBA" id="ARBA00022741"/>
    </source>
</evidence>
<evidence type="ECO:0000256" key="4">
    <source>
        <dbReference type="ARBA" id="ARBA00022806"/>
    </source>
</evidence>
<dbReference type="InterPro" id="IPR014001">
    <property type="entry name" value="Helicase_ATP-bd"/>
</dbReference>
<evidence type="ECO:0000256" key="9">
    <source>
        <dbReference type="SAM" id="MobiDB-lite"/>
    </source>
</evidence>
<feature type="domain" description="Helicase C-terminal" evidence="11">
    <location>
        <begin position="436"/>
        <end position="603"/>
    </location>
</feature>
<keyword evidence="8" id="KW-0175">Coiled coil</keyword>
<evidence type="ECO:0000256" key="8">
    <source>
        <dbReference type="SAM" id="Coils"/>
    </source>
</evidence>
<comment type="similarity">
    <text evidence="7">Belongs to the DEAD box helicase family.</text>
</comment>
<dbReference type="PROSITE" id="PS51195">
    <property type="entry name" value="Q_MOTIF"/>
    <property type="match status" value="1"/>
</dbReference>
<evidence type="ECO:0000259" key="12">
    <source>
        <dbReference type="PROSITE" id="PS51195"/>
    </source>
</evidence>
<evidence type="ECO:0000256" key="7">
    <source>
        <dbReference type="RuleBase" id="RU000492"/>
    </source>
</evidence>
<feature type="compositionally biased region" description="Acidic residues" evidence="9">
    <location>
        <begin position="99"/>
        <end position="131"/>
    </location>
</feature>
<evidence type="ECO:0000256" key="3">
    <source>
        <dbReference type="ARBA" id="ARBA00022801"/>
    </source>
</evidence>
<feature type="region of interest" description="Disordered" evidence="9">
    <location>
        <begin position="181"/>
        <end position="202"/>
    </location>
</feature>
<feature type="region of interest" description="Disordered" evidence="9">
    <location>
        <begin position="1"/>
        <end position="42"/>
    </location>
</feature>
<dbReference type="CDD" id="cd17947">
    <property type="entry name" value="DEADc_DDX27"/>
    <property type="match status" value="1"/>
</dbReference>
<keyword evidence="2 7" id="KW-0547">Nucleotide-binding</keyword>
<feature type="domain" description="DEAD-box RNA helicase Q" evidence="12">
    <location>
        <begin position="219"/>
        <end position="247"/>
    </location>
</feature>
<evidence type="ECO:0000259" key="10">
    <source>
        <dbReference type="PROSITE" id="PS51192"/>
    </source>
</evidence>
<evidence type="ECO:0000256" key="1">
    <source>
        <dbReference type="ARBA" id="ARBA00012552"/>
    </source>
</evidence>
<evidence type="ECO:0000256" key="5">
    <source>
        <dbReference type="ARBA" id="ARBA00022840"/>
    </source>
</evidence>
<dbReference type="InterPro" id="IPR027417">
    <property type="entry name" value="P-loop_NTPase"/>
</dbReference>
<feature type="compositionally biased region" description="Basic residues" evidence="9">
    <location>
        <begin position="785"/>
        <end position="795"/>
    </location>
</feature>
<feature type="region of interest" description="Disordered" evidence="9">
    <location>
        <begin position="62"/>
        <end position="160"/>
    </location>
</feature>
<protein>
    <recommendedName>
        <fullName evidence="1">RNA helicase</fullName>
        <ecNumber evidence="1">3.6.4.13</ecNumber>
    </recommendedName>
</protein>
<keyword evidence="3 7" id="KW-0378">Hydrolase</keyword>
<evidence type="ECO:0000256" key="6">
    <source>
        <dbReference type="PROSITE-ProRule" id="PRU00552"/>
    </source>
</evidence>
<gene>
    <name evidence="13" type="ORF">ODALV1_LOCUS2558</name>
</gene>
<dbReference type="Gene3D" id="3.40.50.300">
    <property type="entry name" value="P-loop containing nucleotide triphosphate hydrolases"/>
    <property type="match status" value="2"/>
</dbReference>
<feature type="domain" description="Helicase ATP-binding" evidence="10">
    <location>
        <begin position="250"/>
        <end position="425"/>
    </location>
</feature>
<dbReference type="EC" id="3.6.4.13" evidence="1"/>
<dbReference type="PANTHER" id="PTHR47959">
    <property type="entry name" value="ATP-DEPENDENT RNA HELICASE RHLE-RELATED"/>
    <property type="match status" value="1"/>
</dbReference>
<name>A0ABP1PQG6_9HEXA</name>
<feature type="compositionally biased region" description="Basic residues" evidence="9">
    <location>
        <begin position="140"/>
        <end position="153"/>
    </location>
</feature>
<dbReference type="PROSITE" id="PS51194">
    <property type="entry name" value="HELICASE_CTER"/>
    <property type="match status" value="1"/>
</dbReference>
<dbReference type="CDD" id="cd18787">
    <property type="entry name" value="SF2_C_DEAD"/>
    <property type="match status" value="1"/>
</dbReference>
<dbReference type="InterPro" id="IPR050079">
    <property type="entry name" value="DEAD_box_RNA_helicase"/>
</dbReference>
<feature type="short sequence motif" description="Q motif" evidence="6">
    <location>
        <begin position="219"/>
        <end position="247"/>
    </location>
</feature>
<dbReference type="Pfam" id="PF00270">
    <property type="entry name" value="DEAD"/>
    <property type="match status" value="1"/>
</dbReference>
<dbReference type="PANTHER" id="PTHR47959:SF1">
    <property type="entry name" value="ATP-DEPENDENT RNA HELICASE DBPA"/>
    <property type="match status" value="1"/>
</dbReference>
<dbReference type="InterPro" id="IPR011545">
    <property type="entry name" value="DEAD/DEAH_box_helicase_dom"/>
</dbReference>
<dbReference type="PROSITE" id="PS51192">
    <property type="entry name" value="HELICASE_ATP_BIND_1"/>
    <property type="match status" value="1"/>
</dbReference>
<evidence type="ECO:0000313" key="13">
    <source>
        <dbReference type="EMBL" id="CAL8073259.1"/>
    </source>
</evidence>
<accession>A0ABP1PQG6</accession>
<feature type="region of interest" description="Disordered" evidence="9">
    <location>
        <begin position="640"/>
        <end position="795"/>
    </location>
</feature>
<dbReference type="SMART" id="SM00487">
    <property type="entry name" value="DEXDc"/>
    <property type="match status" value="1"/>
</dbReference>
<dbReference type="Proteomes" id="UP001642540">
    <property type="component" value="Unassembled WGS sequence"/>
</dbReference>
<keyword evidence="4 7" id="KW-0347">Helicase</keyword>
<feature type="compositionally biased region" description="Basic and acidic residues" evidence="9">
    <location>
        <begin position="688"/>
        <end position="702"/>
    </location>
</feature>
<keyword evidence="5 7" id="KW-0067">ATP-binding</keyword>
<dbReference type="SUPFAM" id="SSF52540">
    <property type="entry name" value="P-loop containing nucleoside triphosphate hydrolases"/>
    <property type="match status" value="1"/>
</dbReference>
<proteinExistence type="inferred from homology"/>
<reference evidence="13 14" key="1">
    <citation type="submission" date="2024-08" db="EMBL/GenBank/DDBJ databases">
        <authorList>
            <person name="Cucini C."/>
            <person name="Frati F."/>
        </authorList>
    </citation>
    <scope>NUCLEOTIDE SEQUENCE [LARGE SCALE GENOMIC DNA]</scope>
</reference>
<keyword evidence="14" id="KW-1185">Reference proteome</keyword>
<evidence type="ECO:0000259" key="11">
    <source>
        <dbReference type="PROSITE" id="PS51194"/>
    </source>
</evidence>
<feature type="coiled-coil region" evidence="8">
    <location>
        <begin position="596"/>
        <end position="623"/>
    </location>
</feature>
<feature type="compositionally biased region" description="Low complexity" evidence="9">
    <location>
        <begin position="762"/>
        <end position="775"/>
    </location>
</feature>
<dbReference type="PROSITE" id="PS00039">
    <property type="entry name" value="DEAD_ATP_HELICASE"/>
    <property type="match status" value="1"/>
</dbReference>
<comment type="caution">
    <text evidence="13">The sequence shown here is derived from an EMBL/GenBank/DDBJ whole genome shotgun (WGS) entry which is preliminary data.</text>
</comment>
<dbReference type="SMART" id="SM00490">
    <property type="entry name" value="HELICc"/>
    <property type="match status" value="1"/>
</dbReference>
<dbReference type="InterPro" id="IPR001650">
    <property type="entry name" value="Helicase_C-like"/>
</dbReference>
<sequence>MDLIKTIDEEENPEVLSEDSASDDEFQPTRKRVKTSTNSGFDPGFDFGHYVRDVWSEKLAVTSSKSLQQKKKGKMTAPTSLDDKIQKVKKKKLRNEGENGLDESVVEIKEEESDSDSSEDEDESEDSDMLESDNSMSGHVSKKNKKAKLKLKKKSSEITQDDDIDLSDDELKEDQLVVKGAQKKKGKKNKKEEVPSEDEDVQPVARLEDDPDFTFETDMSFQQMNLSRPLLKAITSLGFTHPTPIQAAAIPVALAGRDICGCAATGTGKTAAYMLPVLERLLYKPKSVSVTRVLCLVPTRELGVQVYTVTKNLCSFSQDIQVGLAVGGLDVQSQEAVLRLNPDVVIATPGRLIDHLGNTPSFTLDSIEILILDEADRMLDEWFAEQLKEIVKQCSPRRQTLLFSATMTDRVKDLATVSLKDPCKIFVDSNRQVAFNLRQQFVKVRNESDREAILCSLVVRTFHSKSMIFVPTKKIAHRLHIILGLLRIRIGELHGDLSQLQRLESLKKFQGNEVDVLIVTDVAARGLDIPGVQSVLNYTMPPTLEQYIHRCGRTARAGRSGLAISLVGEQDRKLMKLVTKSATHPVKARIIPPEIIVKYRDKLASLAEEIESVETEEQAEKSLAKAEIETNKALKMINDTKMGKKKRKRGGKGGEVVDKGRVWFQNSKDRKAENEKLKGRAPVQMRQALKDAEDDKKMKKIVEFQARQAKRKRKGIGGQNDTPNGKSPGAKKGKKKSHFDDEITNVKTARQFRHQTKSFASKGNKGMNNKGMNGKPESNKSERKFKQKFNNKKGR</sequence>
<dbReference type="Pfam" id="PF00271">
    <property type="entry name" value="Helicase_C"/>
    <property type="match status" value="1"/>
</dbReference>